<feature type="transmembrane region" description="Helical" evidence="1">
    <location>
        <begin position="15"/>
        <end position="32"/>
    </location>
</feature>
<organism evidence="2 3">
    <name type="scientific">Glaciimonas immobilis</name>
    <dbReference type="NCBI Taxonomy" id="728004"/>
    <lineage>
        <taxon>Bacteria</taxon>
        <taxon>Pseudomonadati</taxon>
        <taxon>Pseudomonadota</taxon>
        <taxon>Betaproteobacteria</taxon>
        <taxon>Burkholderiales</taxon>
        <taxon>Oxalobacteraceae</taxon>
        <taxon>Glaciimonas</taxon>
    </lineage>
</organism>
<dbReference type="Proteomes" id="UP000571084">
    <property type="component" value="Unassembled WGS sequence"/>
</dbReference>
<keyword evidence="1" id="KW-0472">Membrane</keyword>
<comment type="caution">
    <text evidence="2">The sequence shown here is derived from an EMBL/GenBank/DDBJ whole genome shotgun (WGS) entry which is preliminary data.</text>
</comment>
<dbReference type="EMBL" id="JACHHQ010000009">
    <property type="protein sequence ID" value="MBB5201861.1"/>
    <property type="molecule type" value="Genomic_DNA"/>
</dbReference>
<feature type="transmembrane region" description="Helical" evidence="1">
    <location>
        <begin position="70"/>
        <end position="90"/>
    </location>
</feature>
<evidence type="ECO:0000313" key="2">
    <source>
        <dbReference type="EMBL" id="MBB5201861.1"/>
    </source>
</evidence>
<dbReference type="Pfam" id="PF13727">
    <property type="entry name" value="CoA_binding_3"/>
    <property type="match status" value="1"/>
</dbReference>
<keyword evidence="3" id="KW-1185">Reference proteome</keyword>
<name>A0A840RZE3_9BURK</name>
<reference evidence="2 3" key="1">
    <citation type="submission" date="2020-08" db="EMBL/GenBank/DDBJ databases">
        <title>Genomic Encyclopedia of Type Strains, Phase IV (KMG-IV): sequencing the most valuable type-strain genomes for metagenomic binning, comparative biology and taxonomic classification.</title>
        <authorList>
            <person name="Goeker M."/>
        </authorList>
    </citation>
    <scope>NUCLEOTIDE SEQUENCE [LARGE SCALE GENOMIC DNA]</scope>
    <source>
        <strain evidence="2 3">DSM 23240</strain>
    </source>
</reference>
<evidence type="ECO:0000313" key="3">
    <source>
        <dbReference type="Proteomes" id="UP000571084"/>
    </source>
</evidence>
<evidence type="ECO:0000256" key="1">
    <source>
        <dbReference type="SAM" id="Phobius"/>
    </source>
</evidence>
<dbReference type="Gene3D" id="3.40.50.720">
    <property type="entry name" value="NAD(P)-binding Rossmann-like Domain"/>
    <property type="match status" value="1"/>
</dbReference>
<gene>
    <name evidence="2" type="ORF">HNR39_003723</name>
</gene>
<accession>A0A840RZE3</accession>
<feature type="transmembrane region" description="Helical" evidence="1">
    <location>
        <begin position="38"/>
        <end position="58"/>
    </location>
</feature>
<dbReference type="AlphaFoldDB" id="A0A840RZE3"/>
<feature type="non-terminal residue" evidence="2">
    <location>
        <position position="210"/>
    </location>
</feature>
<proteinExistence type="predicted"/>
<keyword evidence="1" id="KW-1133">Transmembrane helix</keyword>
<protein>
    <submittedName>
        <fullName evidence="2">FlaA1/EpsC-like NDP-sugar epimerase</fullName>
    </submittedName>
</protein>
<feature type="transmembrane region" description="Helical" evidence="1">
    <location>
        <begin position="105"/>
        <end position="127"/>
    </location>
</feature>
<sequence length="210" mass="23593">MTENDIPLVSFFKRLLDPAIILGLLYLIIVIQNETFTGNYLALMIIAFFISSFIYEQIDLYRTLHVGNRLGFAADIFLGWGIIVAILTLIGEGTGLRYEFSDRVVWTWFALAPFVLLLSRLTAYRLAFNIGKDREVRTAVIVGSNGPGVDILRRLASATNVGIEMRGFFDDHVDRIQAHPRPYLGMIADVGAYVRAQKIKTIFICLPMSA</sequence>
<keyword evidence="1" id="KW-0812">Transmembrane</keyword>